<comment type="caution">
    <text evidence="5">The sequence shown here is derived from an EMBL/GenBank/DDBJ whole genome shotgun (WGS) entry which is preliminary data.</text>
</comment>
<dbReference type="SMART" id="SM00260">
    <property type="entry name" value="CheW"/>
    <property type="match status" value="1"/>
</dbReference>
<dbReference type="PANTHER" id="PTHR22617:SF45">
    <property type="entry name" value="CHEMOTAXIS PROTEIN CHEW"/>
    <property type="match status" value="1"/>
</dbReference>
<organism evidence="5 6">
    <name type="scientific">Paraburkholderia bryophila</name>
    <dbReference type="NCBI Taxonomy" id="420952"/>
    <lineage>
        <taxon>Bacteria</taxon>
        <taxon>Pseudomonadati</taxon>
        <taxon>Pseudomonadota</taxon>
        <taxon>Betaproteobacteria</taxon>
        <taxon>Burkholderiales</taxon>
        <taxon>Burkholderiaceae</taxon>
        <taxon>Paraburkholderia</taxon>
    </lineage>
</organism>
<dbReference type="PROSITE" id="PS50851">
    <property type="entry name" value="CHEW"/>
    <property type="match status" value="1"/>
</dbReference>
<dbReference type="EMBL" id="QLTK01000008">
    <property type="protein sequence ID" value="RAS31937.1"/>
    <property type="molecule type" value="Genomic_DNA"/>
</dbReference>
<name>A0A329CCV0_9BURK</name>
<evidence type="ECO:0000256" key="3">
    <source>
        <dbReference type="ARBA" id="ARBA00022490"/>
    </source>
</evidence>
<dbReference type="Pfam" id="PF01584">
    <property type="entry name" value="CheW"/>
    <property type="match status" value="1"/>
</dbReference>
<proteinExistence type="predicted"/>
<evidence type="ECO:0000256" key="1">
    <source>
        <dbReference type="ARBA" id="ARBA00004496"/>
    </source>
</evidence>
<evidence type="ECO:0000259" key="4">
    <source>
        <dbReference type="PROSITE" id="PS50851"/>
    </source>
</evidence>
<dbReference type="OrthoDB" id="21516at2"/>
<dbReference type="PANTHER" id="PTHR22617">
    <property type="entry name" value="CHEMOTAXIS SENSOR HISTIDINE KINASE-RELATED"/>
    <property type="match status" value="1"/>
</dbReference>
<sequence length="237" mass="26213">MVDTQTIGFDDCWNRIGVRGDSSCERLDEYVRCLNCPVFEAAAARLLERPIPRVDLARHEARVPGQTRSTHEGQSASESFLVFRIGDEWLALPTPIFKRIVQTRPIHTLPHRQHRAVLGVVNVQGELLVCMSLAHLLGFDAGGAAQGNREKHDKRDERTRQDLPRLLVISRGEEHAVLPVDQVDGVHRIALDSFCPPPATLSQAAAAHTRAVAPWRGMSVGLLDADALFDTLNRSLG</sequence>
<feature type="domain" description="CheW-like" evidence="4">
    <location>
        <begin position="77"/>
        <end position="234"/>
    </location>
</feature>
<dbReference type="GO" id="GO:0007165">
    <property type="term" value="P:signal transduction"/>
    <property type="evidence" value="ECO:0007669"/>
    <property type="project" value="InterPro"/>
</dbReference>
<dbReference type="AlphaFoldDB" id="A0A329CCV0"/>
<dbReference type="SUPFAM" id="SSF50341">
    <property type="entry name" value="CheW-like"/>
    <property type="match status" value="1"/>
</dbReference>
<dbReference type="RefSeq" id="WP_111932205.1">
    <property type="nucleotide sequence ID" value="NZ_CADFFP010000009.1"/>
</dbReference>
<dbReference type="InterPro" id="IPR002545">
    <property type="entry name" value="CheW-lke_dom"/>
</dbReference>
<evidence type="ECO:0000313" key="5">
    <source>
        <dbReference type="EMBL" id="RAS31937.1"/>
    </source>
</evidence>
<evidence type="ECO:0000313" key="6">
    <source>
        <dbReference type="Proteomes" id="UP000248918"/>
    </source>
</evidence>
<gene>
    <name evidence="5" type="ORF">BX591_10842</name>
</gene>
<dbReference type="GO" id="GO:0006935">
    <property type="term" value="P:chemotaxis"/>
    <property type="evidence" value="ECO:0007669"/>
    <property type="project" value="InterPro"/>
</dbReference>
<reference evidence="5 6" key="1">
    <citation type="submission" date="2018-06" db="EMBL/GenBank/DDBJ databases">
        <title>Genomic Encyclopedia of Type Strains, Phase III (KMG-III): the genomes of soil and plant-associated and newly described type strains.</title>
        <authorList>
            <person name="Whitman W."/>
        </authorList>
    </citation>
    <scope>NUCLEOTIDE SEQUENCE [LARGE SCALE GENOMIC DNA]</scope>
    <source>
        <strain evidence="5 6">LMG 23644</strain>
    </source>
</reference>
<comment type="subcellular location">
    <subcellularLocation>
        <location evidence="1">Cytoplasm</location>
    </subcellularLocation>
</comment>
<dbReference type="InterPro" id="IPR036061">
    <property type="entry name" value="CheW-like_dom_sf"/>
</dbReference>
<dbReference type="Gene3D" id="2.40.50.180">
    <property type="entry name" value="CheA-289, Domain 4"/>
    <property type="match status" value="1"/>
</dbReference>
<dbReference type="Proteomes" id="UP000248918">
    <property type="component" value="Unassembled WGS sequence"/>
</dbReference>
<protein>
    <recommendedName>
        <fullName evidence="2">Chemotaxis protein CheW</fullName>
    </recommendedName>
</protein>
<accession>A0A329CCV0</accession>
<evidence type="ECO:0000256" key="2">
    <source>
        <dbReference type="ARBA" id="ARBA00021483"/>
    </source>
</evidence>
<dbReference type="GO" id="GO:0005829">
    <property type="term" value="C:cytosol"/>
    <property type="evidence" value="ECO:0007669"/>
    <property type="project" value="TreeGrafter"/>
</dbReference>
<dbReference type="Gene3D" id="2.30.30.40">
    <property type="entry name" value="SH3 Domains"/>
    <property type="match status" value="1"/>
</dbReference>
<keyword evidence="3" id="KW-0963">Cytoplasm</keyword>
<dbReference type="InterPro" id="IPR039315">
    <property type="entry name" value="CheW"/>
</dbReference>